<name>A0A426XCJ7_ENSVE</name>
<proteinExistence type="predicted"/>
<reference evidence="1 2" key="1">
    <citation type="journal article" date="2014" name="Agronomy (Basel)">
        <title>A Draft Genome Sequence for Ensete ventricosum, the Drought-Tolerant Tree Against Hunger.</title>
        <authorList>
            <person name="Harrison J."/>
            <person name="Moore K.A."/>
            <person name="Paszkiewicz K."/>
            <person name="Jones T."/>
            <person name="Grant M."/>
            <person name="Ambacheew D."/>
            <person name="Muzemil S."/>
            <person name="Studholme D.J."/>
        </authorList>
    </citation>
    <scope>NUCLEOTIDE SEQUENCE [LARGE SCALE GENOMIC DNA]</scope>
</reference>
<gene>
    <name evidence="1" type="ORF">B296_00036227</name>
</gene>
<protein>
    <submittedName>
        <fullName evidence="1">Uncharacterized protein</fullName>
    </submittedName>
</protein>
<dbReference type="InterPro" id="IPR027408">
    <property type="entry name" value="PNPase/RNase_PH_dom_sf"/>
</dbReference>
<dbReference type="Gene3D" id="3.30.230.70">
    <property type="entry name" value="GHMP Kinase, N-terminal domain"/>
    <property type="match status" value="1"/>
</dbReference>
<sequence length="80" mass="8783">MGAMTVDRADGRSANQLRPLACSRNILHRAHGSARWSQGNIPSEIDLDRYLLGYDLLYFAFGLIGFVVFLVVAMPLGSSI</sequence>
<comment type="caution">
    <text evidence="1">The sequence shown here is derived from an EMBL/GenBank/DDBJ whole genome shotgun (WGS) entry which is preliminary data.</text>
</comment>
<dbReference type="AlphaFoldDB" id="A0A426XCJ7"/>
<dbReference type="InterPro" id="IPR020568">
    <property type="entry name" value="Ribosomal_Su5_D2-typ_SF"/>
</dbReference>
<dbReference type="EMBL" id="AMZH03022568">
    <property type="protein sequence ID" value="RRT37197.1"/>
    <property type="molecule type" value="Genomic_DNA"/>
</dbReference>
<evidence type="ECO:0000313" key="1">
    <source>
        <dbReference type="EMBL" id="RRT37197.1"/>
    </source>
</evidence>
<dbReference type="Proteomes" id="UP000287651">
    <property type="component" value="Unassembled WGS sequence"/>
</dbReference>
<organism evidence="1 2">
    <name type="scientific">Ensete ventricosum</name>
    <name type="common">Abyssinian banana</name>
    <name type="synonym">Musa ensete</name>
    <dbReference type="NCBI Taxonomy" id="4639"/>
    <lineage>
        <taxon>Eukaryota</taxon>
        <taxon>Viridiplantae</taxon>
        <taxon>Streptophyta</taxon>
        <taxon>Embryophyta</taxon>
        <taxon>Tracheophyta</taxon>
        <taxon>Spermatophyta</taxon>
        <taxon>Magnoliopsida</taxon>
        <taxon>Liliopsida</taxon>
        <taxon>Zingiberales</taxon>
        <taxon>Musaceae</taxon>
        <taxon>Ensete</taxon>
    </lineage>
</organism>
<evidence type="ECO:0000313" key="2">
    <source>
        <dbReference type="Proteomes" id="UP000287651"/>
    </source>
</evidence>
<dbReference type="SUPFAM" id="SSF54211">
    <property type="entry name" value="Ribosomal protein S5 domain 2-like"/>
    <property type="match status" value="1"/>
</dbReference>
<accession>A0A426XCJ7</accession>